<keyword evidence="2" id="KW-1185">Reference proteome</keyword>
<evidence type="ECO:0000313" key="2">
    <source>
        <dbReference type="Proteomes" id="UP000499080"/>
    </source>
</evidence>
<organism evidence="1 2">
    <name type="scientific">Araneus ventricosus</name>
    <name type="common">Orbweaver spider</name>
    <name type="synonym">Epeira ventricosa</name>
    <dbReference type="NCBI Taxonomy" id="182803"/>
    <lineage>
        <taxon>Eukaryota</taxon>
        <taxon>Metazoa</taxon>
        <taxon>Ecdysozoa</taxon>
        <taxon>Arthropoda</taxon>
        <taxon>Chelicerata</taxon>
        <taxon>Arachnida</taxon>
        <taxon>Araneae</taxon>
        <taxon>Araneomorphae</taxon>
        <taxon>Entelegynae</taxon>
        <taxon>Araneoidea</taxon>
        <taxon>Araneidae</taxon>
        <taxon>Araneus</taxon>
    </lineage>
</organism>
<gene>
    <name evidence="1" type="ORF">AVEN_99206_1</name>
</gene>
<dbReference type="Proteomes" id="UP000499080">
    <property type="component" value="Unassembled WGS sequence"/>
</dbReference>
<protein>
    <submittedName>
        <fullName evidence="1">Uncharacterized protein</fullName>
    </submittedName>
</protein>
<reference evidence="1 2" key="1">
    <citation type="journal article" date="2019" name="Sci. Rep.">
        <title>Orb-weaving spider Araneus ventricosus genome elucidates the spidroin gene catalogue.</title>
        <authorList>
            <person name="Kono N."/>
            <person name="Nakamura H."/>
            <person name="Ohtoshi R."/>
            <person name="Moran D.A.P."/>
            <person name="Shinohara A."/>
            <person name="Yoshida Y."/>
            <person name="Fujiwara M."/>
            <person name="Mori M."/>
            <person name="Tomita M."/>
            <person name="Arakawa K."/>
        </authorList>
    </citation>
    <scope>NUCLEOTIDE SEQUENCE [LARGE SCALE GENOMIC DNA]</scope>
</reference>
<name>A0A4Y2CI26_ARAVE</name>
<dbReference type="AlphaFoldDB" id="A0A4Y2CI26"/>
<dbReference type="OrthoDB" id="6431550at2759"/>
<dbReference type="EMBL" id="BGPR01000197">
    <property type="protein sequence ID" value="GBM04013.1"/>
    <property type="molecule type" value="Genomic_DNA"/>
</dbReference>
<accession>A0A4Y2CI26</accession>
<proteinExistence type="predicted"/>
<sequence length="234" mass="28900">MKEEEQIQVFKRQPYKTLRCFMDWPWQDLFMKVAGLLWNFLTVDKYYLLMRILSSNRNIMNGYNYQKIFGELFLRSPSHYRKYIIDKDCENGFWFRDLIYSNNTEIIKLVLRNVDYKDRQGFIICETRFQHSRKLIEEGKWFLLELFVSECRLSSEDKAILKTSFMRYLTRVYREGQIKWRSRKWERFFQLIDKANVNDGNKRIITRSKERKTINKRKKERKAERNIIKYLKTI</sequence>
<evidence type="ECO:0000313" key="1">
    <source>
        <dbReference type="EMBL" id="GBM04013.1"/>
    </source>
</evidence>
<comment type="caution">
    <text evidence="1">The sequence shown here is derived from an EMBL/GenBank/DDBJ whole genome shotgun (WGS) entry which is preliminary data.</text>
</comment>